<protein>
    <recommendedName>
        <fullName evidence="1">Mating-type protein MAT-1</fullName>
    </recommendedName>
</protein>
<keyword evidence="4 7" id="KW-0804">Transcription</keyword>
<dbReference type="AlphaFoldDB" id="A0A140F3N5"/>
<dbReference type="Pfam" id="PF04769">
    <property type="entry name" value="MATalpha_HMGbox"/>
    <property type="match status" value="1"/>
</dbReference>
<dbReference type="GO" id="GO:0005634">
    <property type="term" value="C:nucleus"/>
    <property type="evidence" value="ECO:0007669"/>
    <property type="project" value="UniProtKB-SubCell"/>
</dbReference>
<dbReference type="InterPro" id="IPR006856">
    <property type="entry name" value="MATalpha_HMGbox"/>
</dbReference>
<sequence>MDSARAPTEDEIAKFLATRTSSQMLQLMRCIKEPAAQFAFTAKLLTITPVKSNPPAVPEKAKKALNAFVGFRCYYISIPAFKQWPMKKLSNLISLLWDADPNKSLWSLMAKAWSNIRDQVGKDQAPLDEFFGLICPHLELPDPASYLDLHGWTLVVNQEGDPTLIRNMDSKFASAGIGHIDLALSVEDIITFVQKAGFALDYVHNPDDTSPTFLGELINSPSKMNDPANVAKPATSQADARLAARNRRRARRQSARELEFQEKLENDAEFKEKITREMNLVCALAAPVGPDPLPDFDFTPFYENVNNLICEHMAMEQRNEAYPEGAHLFNNFGIDGSKAYLGMDSFATDMPDPIDYDAFRLGANEDVALPLFDDVGHV</sequence>
<evidence type="ECO:0000256" key="6">
    <source>
        <dbReference type="ARBA" id="ARBA00035106"/>
    </source>
</evidence>
<keyword evidence="2 7" id="KW-0805">Transcription regulation</keyword>
<keyword evidence="5 7" id="KW-0539">Nucleus</keyword>
<feature type="domain" description="Alpha box" evidence="8">
    <location>
        <begin position="60"/>
        <end position="117"/>
    </location>
</feature>
<organism evidence="9">
    <name type="scientific">Cochliobolus lunatus</name>
    <name type="common">Filamentous fungus</name>
    <name type="synonym">Curvularia lunata</name>
    <dbReference type="NCBI Taxonomy" id="5503"/>
    <lineage>
        <taxon>Eukaryota</taxon>
        <taxon>Fungi</taxon>
        <taxon>Dikarya</taxon>
        <taxon>Ascomycota</taxon>
        <taxon>Pezizomycotina</taxon>
        <taxon>Dothideomycetes</taxon>
        <taxon>Pleosporomycetidae</taxon>
        <taxon>Pleosporales</taxon>
        <taxon>Pleosporineae</taxon>
        <taxon>Pleosporaceae</taxon>
        <taxon>Curvularia</taxon>
    </lineage>
</organism>
<evidence type="ECO:0000259" key="8">
    <source>
        <dbReference type="PROSITE" id="PS51325"/>
    </source>
</evidence>
<reference evidence="9" key="1">
    <citation type="submission" date="2016-02" db="EMBL/GenBank/DDBJ databases">
        <authorList>
            <person name="Wen L."/>
            <person name="He K."/>
            <person name="Yang H."/>
        </authorList>
    </citation>
    <scope>NUCLEOTIDE SEQUENCE</scope>
    <source>
        <strain evidence="9">68</strain>
    </source>
</reference>
<accession>A0A140F3N5</accession>
<dbReference type="EMBL" id="KU749293">
    <property type="protein sequence ID" value="AML61199.1"/>
    <property type="molecule type" value="Genomic_DNA"/>
</dbReference>
<evidence type="ECO:0000256" key="7">
    <source>
        <dbReference type="RuleBase" id="RU003516"/>
    </source>
</evidence>
<gene>
    <name evidence="9" type="primary">MAT-1</name>
</gene>
<dbReference type="GO" id="GO:0008301">
    <property type="term" value="F:DNA binding, bending"/>
    <property type="evidence" value="ECO:0007669"/>
    <property type="project" value="InterPro"/>
</dbReference>
<dbReference type="GO" id="GO:0045895">
    <property type="term" value="P:positive regulation of mating-type specific transcription, DNA-templated"/>
    <property type="evidence" value="ECO:0007669"/>
    <property type="project" value="InterPro"/>
</dbReference>
<evidence type="ECO:0000256" key="3">
    <source>
        <dbReference type="ARBA" id="ARBA00023125"/>
    </source>
</evidence>
<name>A0A140F3N5_COCLU</name>
<proteinExistence type="inferred from homology"/>
<comment type="function">
    <text evidence="6">Mating type proteins are sequence specific DNA-binding proteins that act as master switches in fungal differentiation by controlling gene expression in a cell type-specific fashion. Transcriptional activator that induces the transcription of alpha-specific genes.</text>
</comment>
<comment type="subcellular location">
    <subcellularLocation>
        <location evidence="7">Nucleus</location>
    </subcellularLocation>
</comment>
<evidence type="ECO:0000256" key="1">
    <source>
        <dbReference type="ARBA" id="ARBA00015083"/>
    </source>
</evidence>
<evidence type="ECO:0000256" key="2">
    <source>
        <dbReference type="ARBA" id="ARBA00023015"/>
    </source>
</evidence>
<comment type="similarity">
    <text evidence="7">Belongs to the MATALPHA1 family.</text>
</comment>
<evidence type="ECO:0000256" key="4">
    <source>
        <dbReference type="ARBA" id="ARBA00023163"/>
    </source>
</evidence>
<dbReference type="PROSITE" id="PS51325">
    <property type="entry name" value="ALPHA_BOX"/>
    <property type="match status" value="1"/>
</dbReference>
<evidence type="ECO:0000256" key="5">
    <source>
        <dbReference type="ARBA" id="ARBA00023242"/>
    </source>
</evidence>
<evidence type="ECO:0000313" key="9">
    <source>
        <dbReference type="EMBL" id="AML61199.1"/>
    </source>
</evidence>
<keyword evidence="3 7" id="KW-0238">DNA-binding</keyword>